<accession>A0ABQ3ZW17</accession>
<reference evidence="2 3" key="1">
    <citation type="submission" date="2021-01" db="EMBL/GenBank/DDBJ databases">
        <title>Whole genome shotgun sequence of Actinoplanes humidus NBRC 14915.</title>
        <authorList>
            <person name="Komaki H."/>
            <person name="Tamura T."/>
        </authorList>
    </citation>
    <scope>NUCLEOTIDE SEQUENCE [LARGE SCALE GENOMIC DNA]</scope>
    <source>
        <strain evidence="2 3">NBRC 14915</strain>
    </source>
</reference>
<gene>
    <name evidence="2" type="ORF">Ahu01nite_058760</name>
</gene>
<dbReference type="Proteomes" id="UP000603200">
    <property type="component" value="Unassembled WGS sequence"/>
</dbReference>
<dbReference type="EMBL" id="BOMN01000086">
    <property type="protein sequence ID" value="GIE22774.1"/>
    <property type="molecule type" value="Genomic_DNA"/>
</dbReference>
<organism evidence="2 3">
    <name type="scientific">Winogradskya humida</name>
    <dbReference type="NCBI Taxonomy" id="113566"/>
    <lineage>
        <taxon>Bacteria</taxon>
        <taxon>Bacillati</taxon>
        <taxon>Actinomycetota</taxon>
        <taxon>Actinomycetes</taxon>
        <taxon>Micromonosporales</taxon>
        <taxon>Micromonosporaceae</taxon>
        <taxon>Winogradskya</taxon>
    </lineage>
</organism>
<protein>
    <submittedName>
        <fullName evidence="2">Uncharacterized protein</fullName>
    </submittedName>
</protein>
<feature type="compositionally biased region" description="Basic and acidic residues" evidence="1">
    <location>
        <begin position="44"/>
        <end position="81"/>
    </location>
</feature>
<proteinExistence type="predicted"/>
<comment type="caution">
    <text evidence="2">The sequence shown here is derived from an EMBL/GenBank/DDBJ whole genome shotgun (WGS) entry which is preliminary data.</text>
</comment>
<evidence type="ECO:0000313" key="2">
    <source>
        <dbReference type="EMBL" id="GIE22774.1"/>
    </source>
</evidence>
<keyword evidence="3" id="KW-1185">Reference proteome</keyword>
<evidence type="ECO:0000256" key="1">
    <source>
        <dbReference type="SAM" id="MobiDB-lite"/>
    </source>
</evidence>
<name>A0ABQ3ZW17_9ACTN</name>
<sequence>MRSTPPAAGLKLERCVSTRPDVHCPELLRTGVIRKLPEPSGEVVRPDLRPPRGRRGEGGLDGDGGRGDEDCGDEHGSHEDS</sequence>
<feature type="region of interest" description="Disordered" evidence="1">
    <location>
        <begin position="37"/>
        <end position="81"/>
    </location>
</feature>
<evidence type="ECO:0000313" key="3">
    <source>
        <dbReference type="Proteomes" id="UP000603200"/>
    </source>
</evidence>